<evidence type="ECO:0000256" key="10">
    <source>
        <dbReference type="ARBA" id="ARBA00023054"/>
    </source>
</evidence>
<dbReference type="InterPro" id="IPR002219">
    <property type="entry name" value="PKC_DAG/PE"/>
</dbReference>
<dbReference type="Gene3D" id="1.20.58.530">
    <property type="match status" value="1"/>
</dbReference>
<dbReference type="Gene3D" id="1.20.5.4820">
    <property type="match status" value="1"/>
</dbReference>
<comment type="similarity">
    <text evidence="2 13">Belongs to the TRAFAC class myosin-kinesin ATPase superfamily. Myosin family.</text>
</comment>
<protein>
    <submittedName>
        <fullName evidence="19">Uncharacterized protein</fullName>
    </submittedName>
</protein>
<dbReference type="EMBL" id="CAWYQH010000108">
    <property type="protein sequence ID" value="CAK8688169.1"/>
    <property type="molecule type" value="Genomic_DNA"/>
</dbReference>
<comment type="caution">
    <text evidence="19">The sequence shown here is derived from an EMBL/GenBank/DDBJ whole genome shotgun (WGS) entry which is preliminary data.</text>
</comment>
<evidence type="ECO:0000259" key="17">
    <source>
        <dbReference type="PROSITE" id="PS50238"/>
    </source>
</evidence>
<dbReference type="InterPro" id="IPR000159">
    <property type="entry name" value="RA_dom"/>
</dbReference>
<feature type="compositionally biased region" description="Pro residues" evidence="14">
    <location>
        <begin position="1255"/>
        <end position="1266"/>
    </location>
</feature>
<feature type="binding site" evidence="13">
    <location>
        <begin position="231"/>
        <end position="238"/>
    </location>
    <ligand>
        <name>ATP</name>
        <dbReference type="ChEBI" id="CHEBI:30616"/>
    </ligand>
</feature>
<dbReference type="SUPFAM" id="SSF48350">
    <property type="entry name" value="GTPase activation domain, GAP"/>
    <property type="match status" value="1"/>
</dbReference>
<dbReference type="SMART" id="SM00109">
    <property type="entry name" value="C1"/>
    <property type="match status" value="1"/>
</dbReference>
<evidence type="ECO:0000256" key="2">
    <source>
        <dbReference type="ARBA" id="ARBA00008314"/>
    </source>
</evidence>
<dbReference type="SMART" id="SM00242">
    <property type="entry name" value="MYSc"/>
    <property type="match status" value="1"/>
</dbReference>
<evidence type="ECO:0000256" key="1">
    <source>
        <dbReference type="ARBA" id="ARBA00004496"/>
    </source>
</evidence>
<feature type="region of interest" description="Disordered" evidence="14">
    <location>
        <begin position="1582"/>
        <end position="1616"/>
    </location>
</feature>
<dbReference type="Gene3D" id="1.10.10.820">
    <property type="match status" value="1"/>
</dbReference>
<evidence type="ECO:0000259" key="15">
    <source>
        <dbReference type="PROSITE" id="PS50081"/>
    </source>
</evidence>
<dbReference type="PROSITE" id="PS50096">
    <property type="entry name" value="IQ"/>
    <property type="match status" value="3"/>
</dbReference>
<dbReference type="PRINTS" id="PR00193">
    <property type="entry name" value="MYOSINHEAVY"/>
</dbReference>
<dbReference type="SMART" id="SM00015">
    <property type="entry name" value="IQ"/>
    <property type="match status" value="4"/>
</dbReference>
<dbReference type="CDD" id="cd23767">
    <property type="entry name" value="IQCD"/>
    <property type="match status" value="1"/>
</dbReference>
<keyword evidence="12 13" id="KW-0505">Motor protein</keyword>
<evidence type="ECO:0000313" key="20">
    <source>
        <dbReference type="Proteomes" id="UP001642483"/>
    </source>
</evidence>
<reference evidence="19 20" key="1">
    <citation type="submission" date="2024-02" db="EMBL/GenBank/DDBJ databases">
        <authorList>
            <person name="Daric V."/>
            <person name="Darras S."/>
        </authorList>
    </citation>
    <scope>NUCLEOTIDE SEQUENCE [LARGE SCALE GENOMIC DNA]</scope>
</reference>
<dbReference type="InterPro" id="IPR046987">
    <property type="entry name" value="Myo9"/>
</dbReference>
<feature type="region of interest" description="Disordered" evidence="14">
    <location>
        <begin position="1630"/>
        <end position="1649"/>
    </location>
</feature>
<evidence type="ECO:0000256" key="9">
    <source>
        <dbReference type="ARBA" id="ARBA00022840"/>
    </source>
</evidence>
<evidence type="ECO:0000256" key="11">
    <source>
        <dbReference type="ARBA" id="ARBA00023123"/>
    </source>
</evidence>
<evidence type="ECO:0000256" key="14">
    <source>
        <dbReference type="SAM" id="MobiDB-lite"/>
    </source>
</evidence>
<dbReference type="InterPro" id="IPR027417">
    <property type="entry name" value="P-loop_NTPase"/>
</dbReference>
<feature type="compositionally biased region" description="Basic residues" evidence="14">
    <location>
        <begin position="750"/>
        <end position="760"/>
    </location>
</feature>
<keyword evidence="20" id="KW-1185">Reference proteome</keyword>
<gene>
    <name evidence="19" type="ORF">CVLEPA_LOCUS20196</name>
</gene>
<dbReference type="Gene3D" id="3.30.60.20">
    <property type="match status" value="1"/>
</dbReference>
<feature type="domain" description="Myosin motor" evidence="18">
    <location>
        <begin position="138"/>
        <end position="895"/>
    </location>
</feature>
<dbReference type="PROSITE" id="PS00479">
    <property type="entry name" value="ZF_DAG_PE_1"/>
    <property type="match status" value="1"/>
</dbReference>
<feature type="region of interest" description="Disordered" evidence="14">
    <location>
        <begin position="2088"/>
        <end position="2138"/>
    </location>
</feature>
<dbReference type="Gene3D" id="1.20.5.190">
    <property type="match status" value="1"/>
</dbReference>
<dbReference type="InterPro" id="IPR029071">
    <property type="entry name" value="Ubiquitin-like_domsf"/>
</dbReference>
<keyword evidence="10" id="KW-0175">Coiled coil</keyword>
<dbReference type="PANTHER" id="PTHR46184:SF5">
    <property type="entry name" value="UNCONVENTIONAL MYOSIN-IXA-LIKE"/>
    <property type="match status" value="1"/>
</dbReference>
<feature type="region of interest" description="Disordered" evidence="14">
    <location>
        <begin position="1492"/>
        <end position="1518"/>
    </location>
</feature>
<accession>A0ABP0GBZ4</accession>
<dbReference type="SUPFAM" id="SSF57889">
    <property type="entry name" value="Cysteine-rich domain"/>
    <property type="match status" value="1"/>
</dbReference>
<feature type="compositionally biased region" description="Basic and acidic residues" evidence="14">
    <location>
        <begin position="1582"/>
        <end position="1602"/>
    </location>
</feature>
<evidence type="ECO:0000256" key="3">
    <source>
        <dbReference type="ARBA" id="ARBA00022468"/>
    </source>
</evidence>
<feature type="compositionally biased region" description="Basic residues" evidence="14">
    <location>
        <begin position="1273"/>
        <end position="1282"/>
    </location>
</feature>
<keyword evidence="6 13" id="KW-0547">Nucleotide-binding</keyword>
<dbReference type="Proteomes" id="UP001642483">
    <property type="component" value="Unassembled WGS sequence"/>
</dbReference>
<evidence type="ECO:0000256" key="4">
    <source>
        <dbReference type="ARBA" id="ARBA00022490"/>
    </source>
</evidence>
<dbReference type="PANTHER" id="PTHR46184">
    <property type="entry name" value="UNCONVENTIONAL MYOSIN-IXB-LIKE PROTEIN"/>
    <property type="match status" value="1"/>
</dbReference>
<dbReference type="Pfam" id="PF00612">
    <property type="entry name" value="IQ"/>
    <property type="match status" value="2"/>
</dbReference>
<keyword evidence="13" id="KW-0009">Actin-binding</keyword>
<keyword evidence="7" id="KW-0863">Zinc-finger</keyword>
<dbReference type="Gene3D" id="1.10.555.10">
    <property type="entry name" value="Rho GTPase activation protein"/>
    <property type="match status" value="1"/>
</dbReference>
<keyword evidence="4" id="KW-0963">Cytoplasm</keyword>
<feature type="region of interest" description="Actin-binding" evidence="13">
    <location>
        <begin position="774"/>
        <end position="796"/>
    </location>
</feature>
<evidence type="ECO:0000313" key="19">
    <source>
        <dbReference type="EMBL" id="CAK8688169.1"/>
    </source>
</evidence>
<dbReference type="SMART" id="SM00324">
    <property type="entry name" value="RhoGAP"/>
    <property type="match status" value="1"/>
</dbReference>
<feature type="region of interest" description="Disordered" evidence="14">
    <location>
        <begin position="1254"/>
        <end position="1291"/>
    </location>
</feature>
<dbReference type="Gene3D" id="1.20.120.720">
    <property type="entry name" value="Myosin VI head, motor domain, U50 subdomain"/>
    <property type="match status" value="1"/>
</dbReference>
<dbReference type="InterPro" id="IPR046349">
    <property type="entry name" value="C1-like_sf"/>
</dbReference>
<dbReference type="Pfam" id="PF00130">
    <property type="entry name" value="C1_1"/>
    <property type="match status" value="1"/>
</dbReference>
<keyword evidence="9 13" id="KW-0067">ATP-binding</keyword>
<name>A0ABP0GBZ4_CLALP</name>
<dbReference type="PROSITE" id="PS51456">
    <property type="entry name" value="MYOSIN_MOTOR"/>
    <property type="match status" value="1"/>
</dbReference>
<proteinExistence type="inferred from homology"/>
<feature type="compositionally biased region" description="Basic residues" evidence="14">
    <location>
        <begin position="2100"/>
        <end position="2115"/>
    </location>
</feature>
<dbReference type="InterPro" id="IPR001609">
    <property type="entry name" value="Myosin_head_motor_dom-like"/>
</dbReference>
<dbReference type="PROSITE" id="PS50200">
    <property type="entry name" value="RA"/>
    <property type="match status" value="1"/>
</dbReference>
<dbReference type="Pfam" id="PF00620">
    <property type="entry name" value="RhoGAP"/>
    <property type="match status" value="1"/>
</dbReference>
<evidence type="ECO:0000256" key="13">
    <source>
        <dbReference type="PROSITE-ProRule" id="PRU00782"/>
    </source>
</evidence>
<feature type="region of interest" description="Disordered" evidence="14">
    <location>
        <begin position="729"/>
        <end position="760"/>
    </location>
</feature>
<feature type="domain" description="Ras-associating" evidence="16">
    <location>
        <begin position="5"/>
        <end position="99"/>
    </location>
</feature>
<dbReference type="Pfam" id="PF00788">
    <property type="entry name" value="RA"/>
    <property type="match status" value="1"/>
</dbReference>
<evidence type="ECO:0000256" key="12">
    <source>
        <dbReference type="ARBA" id="ARBA00023175"/>
    </source>
</evidence>
<dbReference type="PROSITE" id="PS50081">
    <property type="entry name" value="ZF_DAG_PE_2"/>
    <property type="match status" value="1"/>
</dbReference>
<feature type="compositionally biased region" description="Basic residues" evidence="14">
    <location>
        <begin position="2274"/>
        <end position="2283"/>
    </location>
</feature>
<evidence type="ECO:0000256" key="7">
    <source>
        <dbReference type="ARBA" id="ARBA00022771"/>
    </source>
</evidence>
<organism evidence="19 20">
    <name type="scientific">Clavelina lepadiformis</name>
    <name type="common">Light-bulb sea squirt</name>
    <name type="synonym">Ascidia lepadiformis</name>
    <dbReference type="NCBI Taxonomy" id="159417"/>
    <lineage>
        <taxon>Eukaryota</taxon>
        <taxon>Metazoa</taxon>
        <taxon>Chordata</taxon>
        <taxon>Tunicata</taxon>
        <taxon>Ascidiacea</taxon>
        <taxon>Aplousobranchia</taxon>
        <taxon>Clavelinidae</taxon>
        <taxon>Clavelina</taxon>
    </lineage>
</organism>
<evidence type="ECO:0000256" key="6">
    <source>
        <dbReference type="ARBA" id="ARBA00022741"/>
    </source>
</evidence>
<dbReference type="SMART" id="SM00314">
    <property type="entry name" value="RA"/>
    <property type="match status" value="1"/>
</dbReference>
<keyword evidence="5" id="KW-0479">Metal-binding</keyword>
<keyword evidence="8" id="KW-0862">Zinc</keyword>
<dbReference type="SUPFAM" id="SSF52540">
    <property type="entry name" value="P-loop containing nucleoside triphosphate hydrolases"/>
    <property type="match status" value="1"/>
</dbReference>
<dbReference type="Pfam" id="PF00063">
    <property type="entry name" value="Myosin_head"/>
    <property type="match status" value="1"/>
</dbReference>
<dbReference type="PROSITE" id="PS50238">
    <property type="entry name" value="RHOGAP"/>
    <property type="match status" value="1"/>
</dbReference>
<dbReference type="Gene3D" id="3.40.850.10">
    <property type="entry name" value="Kinesin motor domain"/>
    <property type="match status" value="2"/>
</dbReference>
<dbReference type="InterPro" id="IPR000198">
    <property type="entry name" value="RhoGAP_dom"/>
</dbReference>
<dbReference type="InterPro" id="IPR008936">
    <property type="entry name" value="Rho_GTPase_activation_prot"/>
</dbReference>
<keyword evidence="3" id="KW-0343">GTPase activation</keyword>
<evidence type="ECO:0000256" key="8">
    <source>
        <dbReference type="ARBA" id="ARBA00022833"/>
    </source>
</evidence>
<evidence type="ECO:0000259" key="16">
    <source>
        <dbReference type="PROSITE" id="PS50200"/>
    </source>
</evidence>
<feature type="domain" description="Rho-GAP" evidence="17">
    <location>
        <begin position="1890"/>
        <end position="2077"/>
    </location>
</feature>
<feature type="region of interest" description="Disordered" evidence="14">
    <location>
        <begin position="2221"/>
        <end position="2306"/>
    </location>
</feature>
<keyword evidence="11 13" id="KW-0518">Myosin</keyword>
<dbReference type="InterPro" id="IPR036961">
    <property type="entry name" value="Kinesin_motor_dom_sf"/>
</dbReference>
<feature type="domain" description="Phorbol-ester/DAG-type" evidence="15">
    <location>
        <begin position="1820"/>
        <end position="1869"/>
    </location>
</feature>
<sequence>MSDDATYSLHIYPGILFEGCGVQTVTATKRTTASEVIAEVASRLAPEDNVKTPYALVELHKHRGEETVLDQSDNPVQRMLLWPRQFQRSYRFMLRQTDKDGVVLYQDATGWQEKVNEDSTQRHMAKKGFLPPTAPSEEDYPDLCALSNLNQDKILEVLKMRFMKDKIYTYTADMLISINPYNFLPIYNPKYMTIYQNRKKEDLAPHIYAIADTAFTKMVKTKQNQSIVITGKSGSGKTQATHFLVHHTLALCQKSYMTGVEHMLIGCGPVLEAMGNAQTEHNNNSSRFGKFLKIYFYESGLLSGADIQTYLLEKSRLVHQEHNERNFHIFYYLLCGATTEQLKQLHLDPDIEYYYVSKGIMMGKQEASAELERLRQAMEVVGFFAGAQENFFQLISAILQLGNITFKIHKKGRDEGLEIEDESYLLSVSKLLGLEPENVKKCLLTRKAKAGAGERFVLDLKLNEARATRDAMAKGLYQMLFEWMVNSVNMALAQRTRDNKLRSQSRWIGLLDIFGFEDFETNSFEQFCINYASEHLQHYCIKHTFQVEQEEYRQEGLTWKEVDFADNSGCLELYEKKPMGLFYLIDENFPGANNQTLLSQILRVHGSNRYFESPVVKEDAFIIRHYAGKVKYRIKDFREKNHDQVREDIITLLRGTQSSFVRDVIAKSPAAIFRWSVLRAVVRAASAFKSAGRREHPRRMRKKWRCQLTEERETQVCYVHKKMMARLTRHRAASPTPDYSPRNENMNLYGKRKPAPVRGKKKVNSISQQYQASMSALLSALEKSHPYFVRCIQPNNKKIPHRLDERLVLHQLRCSGTLQTIQLQQSRYTERMTPGKFLETYKLLFPRETTRLSLQDVKNYLMSIGLSLQKDFQIGTTQLFLRDSANRALREELHRAVLKSVILIQSQIRGYVARKYCMRQRQSIVKIQSFWRMIETQREIEEWHLAASIIQDAWHAHQNRKFQKFLIKIQAHCRGFLVRRNISEKRNQLQLGRDEEERRDQAASLIQIAWRSHVRQVRAALIIQKFHRGFVARELYRKMRKESEQKLEVDEMVNDVVDGVDIDDLPFMDDNGTVEQRHNDPAPDLQPSHGGLQKLTPITDLVKQDLDIGVNEPEKTIAGSTDAKLCKISNHSDMVPPAALDVTSSSSGDEMDIPDTSSKSGLPIQPPSSNENLPTSHKPIAIPLKPPCNTPEKQSESPGPVKPSSVIDVPLRLRLKQVLSREDEKPFALDNYPFKEDKPTSKIGNVFLNAAFPDKPAPPPTKPPVVEPVTFKRQSRRRKHHGNEKDVMDGIRSGSYNLTRKVIKPPPELYSQLGGSDEGKEKPMVEEVFMNGTRPLIKVSSNENGHVIGTDDVKIELCNDVDEEKSNGIGSIAEAPSTHRSTYKETTFPADNMEVMERQHSAKEEDLAQLQKEWLAFQQVEHERQLVELRKAKEGPRRENKRDRKIREEITSLRLEQMQSLKDKLDYFGIGIESMPDLRSLSRNTSIHNDMTPPISPSSHEGADATGSFLENKDNDNGPLTVNFSRSISMESVSPTCENKPRRQRSNSAIEMYIDMNPPSSDPITRKSSSLNAEAFAKKCMEESKVKKSHSTEEMEVDDKVETATPQNQMEPGKRGSGFMEAVRKTFWGSHRGQSRQHTPFTEKKSNDGFLTTSQSSPAFINEKSFSEEPPVGEVKVRSLEAEQISPKLLVSGPDELLLLDSFLKSKTSSFEGAHLVDQVFRSSLNEFCANLTALYSYTLLSGNTNGLRYKDIVTNFRQVLEKTANHYSLDQYAAMMAVNGFRGYMDEFMKDVLPKQVVKETKAKTKKKKHKDETVGRLGHRFTPVKWGITQVCEFCDSTMSLMEAGFMCQTCKFACHKKCLKQLNTKCPGATSSDRKTKPKKLFGEALVSLEGNDSLVPVFIDKCISYMEMNGIYQQGIYRKSAAASQNKQLEDALNKDIECQKVNFDDYSIHSVASTFKKFLRSLPQPIVPHDKYFEFLQSSKLSNEREKISALYVVLEGIPPHNHATLERIVFHLSRVALQEATNLMSPSNLAIVFTPCFISPPPHVSPIEGAEQLGVMTKGVELVIAEQTKKVKSTLRSLSEIQSAESSTNERLRQIRKSIGKGKKKRIRPSFREGPRSPTHRRSLLEGRSSLDAVEEDGDLTLEEERYEKKIATLKSRKESLTNRLPALSPQLSDDRDMHKDLSSLAFPVTNEHLRHLNKNRVSALPARRRPARYAASVYSPSPAPAPKEEGRPLRKVSTAKSKTRRLGGKLAADEEDSFRRTSMMRNPIHRPHRKRAVNVTMESPLAKKDTKTLGKTTSV</sequence>
<feature type="region of interest" description="Disordered" evidence="14">
    <location>
        <begin position="1134"/>
        <end position="1205"/>
    </location>
</feature>
<evidence type="ECO:0000259" key="18">
    <source>
        <dbReference type="PROSITE" id="PS51456"/>
    </source>
</evidence>
<dbReference type="SUPFAM" id="SSF54236">
    <property type="entry name" value="Ubiquitin-like"/>
    <property type="match status" value="1"/>
</dbReference>
<evidence type="ECO:0000256" key="5">
    <source>
        <dbReference type="ARBA" id="ARBA00022723"/>
    </source>
</evidence>
<dbReference type="Gene3D" id="3.10.20.90">
    <property type="entry name" value="Phosphatidylinositol 3-kinase Catalytic Subunit, Chain A, domain 1"/>
    <property type="match status" value="1"/>
</dbReference>
<comment type="subcellular location">
    <subcellularLocation>
        <location evidence="1">Cytoplasm</location>
    </subcellularLocation>
</comment>
<dbReference type="InterPro" id="IPR000048">
    <property type="entry name" value="IQ_motif_EF-hand-BS"/>
</dbReference>